<keyword evidence="1" id="KW-0812">Transmembrane</keyword>
<proteinExistence type="predicted"/>
<reference evidence="2 3" key="1">
    <citation type="submission" date="2021-06" db="EMBL/GenBank/DDBJ databases">
        <authorList>
            <person name="Sun Q."/>
            <person name="Li D."/>
        </authorList>
    </citation>
    <scope>NUCLEOTIDE SEQUENCE [LARGE SCALE GENOMIC DNA]</scope>
    <source>
        <strain evidence="2 3">MSJ-4</strain>
    </source>
</reference>
<gene>
    <name evidence="2" type="ORF">KQI89_08945</name>
</gene>
<feature type="transmembrane region" description="Helical" evidence="1">
    <location>
        <begin position="6"/>
        <end position="24"/>
    </location>
</feature>
<evidence type="ECO:0000313" key="2">
    <source>
        <dbReference type="EMBL" id="MBU5591892.1"/>
    </source>
</evidence>
<feature type="transmembrane region" description="Helical" evidence="1">
    <location>
        <begin position="60"/>
        <end position="76"/>
    </location>
</feature>
<accession>A0ABS6F2V5</accession>
<protein>
    <submittedName>
        <fullName evidence="2">Uncharacterized protein</fullName>
    </submittedName>
</protein>
<comment type="caution">
    <text evidence="2">The sequence shown here is derived from an EMBL/GenBank/DDBJ whole genome shotgun (WGS) entry which is preliminary data.</text>
</comment>
<dbReference type="EMBL" id="JAHLQL010000002">
    <property type="protein sequence ID" value="MBU5591892.1"/>
    <property type="molecule type" value="Genomic_DNA"/>
</dbReference>
<organism evidence="2 3">
    <name type="scientific">Clostridium simiarum</name>
    <dbReference type="NCBI Taxonomy" id="2841506"/>
    <lineage>
        <taxon>Bacteria</taxon>
        <taxon>Bacillati</taxon>
        <taxon>Bacillota</taxon>
        <taxon>Clostridia</taxon>
        <taxon>Eubacteriales</taxon>
        <taxon>Clostridiaceae</taxon>
        <taxon>Clostridium</taxon>
    </lineage>
</organism>
<keyword evidence="1" id="KW-0472">Membrane</keyword>
<sequence>MRIYILLMLMAFFVSHLVFEKYLIIKIEDKIRTFPVMLITLSIEFVFLTLAAYIKGFTTLLGLVTIINASFINVFYRHKLSKIKGGM</sequence>
<name>A0ABS6F2V5_9CLOT</name>
<feature type="transmembrane region" description="Helical" evidence="1">
    <location>
        <begin position="36"/>
        <end position="54"/>
    </location>
</feature>
<keyword evidence="1" id="KW-1133">Transmembrane helix</keyword>
<evidence type="ECO:0000313" key="3">
    <source>
        <dbReference type="Proteomes" id="UP000736583"/>
    </source>
</evidence>
<dbReference type="Proteomes" id="UP000736583">
    <property type="component" value="Unassembled WGS sequence"/>
</dbReference>
<keyword evidence="3" id="KW-1185">Reference proteome</keyword>
<evidence type="ECO:0000256" key="1">
    <source>
        <dbReference type="SAM" id="Phobius"/>
    </source>
</evidence>